<evidence type="ECO:0000313" key="9">
    <source>
        <dbReference type="EMBL" id="EER31336.1"/>
    </source>
</evidence>
<dbReference type="RefSeq" id="XP_002550768.1">
    <property type="nucleotide sequence ID" value="XM_002550722.1"/>
</dbReference>
<reference evidence="9 10" key="1">
    <citation type="journal article" date="2009" name="Nature">
        <title>Evolution of pathogenicity and sexual reproduction in eight Candida genomes.</title>
        <authorList>
            <person name="Butler G."/>
            <person name="Rasmussen M.D."/>
            <person name="Lin M.F."/>
            <person name="Santos M.A."/>
            <person name="Sakthikumar S."/>
            <person name="Munro C.A."/>
            <person name="Rheinbay E."/>
            <person name="Grabherr M."/>
            <person name="Forche A."/>
            <person name="Reedy J.L."/>
            <person name="Agrafioti I."/>
            <person name="Arnaud M.B."/>
            <person name="Bates S."/>
            <person name="Brown A.J."/>
            <person name="Brunke S."/>
            <person name="Costanzo M.C."/>
            <person name="Fitzpatrick D.A."/>
            <person name="de Groot P.W."/>
            <person name="Harris D."/>
            <person name="Hoyer L.L."/>
            <person name="Hube B."/>
            <person name="Klis F.M."/>
            <person name="Kodira C."/>
            <person name="Lennard N."/>
            <person name="Logue M.E."/>
            <person name="Martin R."/>
            <person name="Neiman A.M."/>
            <person name="Nikolaou E."/>
            <person name="Quail M.A."/>
            <person name="Quinn J."/>
            <person name="Santos M.C."/>
            <person name="Schmitzberger F.F."/>
            <person name="Sherlock G."/>
            <person name="Shah P."/>
            <person name="Silverstein K.A."/>
            <person name="Skrzypek M.S."/>
            <person name="Soll D."/>
            <person name="Staggs R."/>
            <person name="Stansfield I."/>
            <person name="Stumpf M.P."/>
            <person name="Sudbery P.E."/>
            <person name="Srikantha T."/>
            <person name="Zeng Q."/>
            <person name="Berman J."/>
            <person name="Berriman M."/>
            <person name="Heitman J."/>
            <person name="Gow N.A."/>
            <person name="Lorenz M.C."/>
            <person name="Birren B.W."/>
            <person name="Kellis M."/>
            <person name="Cuomo C.A."/>
        </authorList>
    </citation>
    <scope>NUCLEOTIDE SEQUENCE [LARGE SCALE GENOMIC DNA]</scope>
    <source>
        <strain evidence="10">ATCC MYA-3404 / T1</strain>
    </source>
</reference>
<evidence type="ECO:0000313" key="10">
    <source>
        <dbReference type="Proteomes" id="UP000002037"/>
    </source>
</evidence>
<feature type="domain" description="Hyphally-regulated cell wall protein N-terminal" evidence="8">
    <location>
        <begin position="19"/>
        <end position="326"/>
    </location>
</feature>
<dbReference type="GO" id="GO:0009277">
    <property type="term" value="C:fungal-type cell wall"/>
    <property type="evidence" value="ECO:0007669"/>
    <property type="project" value="UniProtKB-ARBA"/>
</dbReference>
<feature type="region of interest" description="Disordered" evidence="6">
    <location>
        <begin position="403"/>
        <end position="425"/>
    </location>
</feature>
<dbReference type="GeneID" id="8299222"/>
<feature type="signal peptide" evidence="7">
    <location>
        <begin position="1"/>
        <end position="17"/>
    </location>
</feature>
<keyword evidence="10" id="KW-1185">Reference proteome</keyword>
<feature type="region of interest" description="Disordered" evidence="6">
    <location>
        <begin position="436"/>
        <end position="455"/>
    </location>
</feature>
<evidence type="ECO:0000256" key="7">
    <source>
        <dbReference type="SAM" id="SignalP"/>
    </source>
</evidence>
<evidence type="ECO:0000256" key="2">
    <source>
        <dbReference type="ARBA" id="ARBA00022512"/>
    </source>
</evidence>
<dbReference type="EMBL" id="GG692401">
    <property type="protein sequence ID" value="EER31336.1"/>
    <property type="molecule type" value="Genomic_DNA"/>
</dbReference>
<organism evidence="9 10">
    <name type="scientific">Candida tropicalis (strain ATCC MYA-3404 / T1)</name>
    <name type="common">Yeast</name>
    <dbReference type="NCBI Taxonomy" id="294747"/>
    <lineage>
        <taxon>Eukaryota</taxon>
        <taxon>Fungi</taxon>
        <taxon>Dikarya</taxon>
        <taxon>Ascomycota</taxon>
        <taxon>Saccharomycotina</taxon>
        <taxon>Pichiomycetes</taxon>
        <taxon>Debaryomycetaceae</taxon>
        <taxon>Candida/Lodderomyces clade</taxon>
        <taxon>Candida</taxon>
    </lineage>
</organism>
<keyword evidence="4 7" id="KW-0732">Signal</keyword>
<dbReference type="Pfam" id="PF11765">
    <property type="entry name" value="Hyphal_reg_CWP"/>
    <property type="match status" value="1"/>
</dbReference>
<evidence type="ECO:0000256" key="6">
    <source>
        <dbReference type="SAM" id="MobiDB-lite"/>
    </source>
</evidence>
<evidence type="ECO:0000256" key="3">
    <source>
        <dbReference type="ARBA" id="ARBA00022525"/>
    </source>
</evidence>
<dbReference type="OrthoDB" id="4022214at2759"/>
<evidence type="ECO:0000256" key="5">
    <source>
        <dbReference type="ARBA" id="ARBA00023180"/>
    </source>
</evidence>
<feature type="chain" id="PRO_5002952884" description="Hyphally-regulated cell wall protein N-terminal domain-containing protein" evidence="7">
    <location>
        <begin position="18"/>
        <end position="455"/>
    </location>
</feature>
<dbReference type="VEuPathDB" id="FungiDB:CTRG_05066"/>
<gene>
    <name evidence="9" type="ORF">CTRG_05066</name>
</gene>
<evidence type="ECO:0000256" key="4">
    <source>
        <dbReference type="ARBA" id="ARBA00022729"/>
    </source>
</evidence>
<accession>C5MG73</accession>
<dbReference type="Proteomes" id="UP000002037">
    <property type="component" value="Unassembled WGS sequence"/>
</dbReference>
<comment type="subcellular location">
    <subcellularLocation>
        <location evidence="1">Secreted</location>
        <location evidence="1">Cell wall</location>
    </subcellularLocation>
</comment>
<proteinExistence type="predicted"/>
<dbReference type="KEGG" id="ctp:CTRG_05066"/>
<dbReference type="AlphaFoldDB" id="C5MG73"/>
<keyword evidence="5" id="KW-0325">Glycoprotein</keyword>
<dbReference type="InterPro" id="IPR021031">
    <property type="entry name" value="Hyphal-reg_cell_wall_N"/>
</dbReference>
<sequence length="455" mass="49747">MFWILPILLLTLGLTAANKNIVIWHHTITYDTKSLIFDDVTILKDTSWSILNNYQFDYKKKLLNDASMFITSKSKSKPLKVSGEHSHAELVNNGVIVFNSNSATHASSYKLSGKSFENNGEMYLCTSSSSHISYTYLKAKAWVNNGLIVLYRDTSLKHRAELATGHSIDIRNNGQICLFNHIFAQSGNILGNGCISIDKASKVELKTSVSAKDQIFVLAHSTSILSVPGVHEGTYKVAGFGNGNIISIGLKLAGKGSLPAWEYNQYSGVLTMRHLSYTKHFHIGQGYSHGYFRVVSCDTTNDALTYSGPIPQGSTKSDKCAICPEIAPKAAGSEPETYTTTYVTIIDGKETTAAAIVNVEHNDEGDVHIHSIPIGVTTDAVKDPFTSAFGVVHQAGVGGIGIGTSTTQDSKPTTVPVNKPGINEINYAPVPEEWELQLEQQQQQQQQQQQRKYKT</sequence>
<protein>
    <recommendedName>
        <fullName evidence="8">Hyphally-regulated cell wall protein N-terminal domain-containing protein</fullName>
    </recommendedName>
</protein>
<keyword evidence="3" id="KW-0964">Secreted</keyword>
<keyword evidence="2" id="KW-0134">Cell wall</keyword>
<dbReference type="HOGENOM" id="CLU_006199_3_0_1"/>
<feature type="compositionally biased region" description="Polar residues" evidence="6">
    <location>
        <begin position="404"/>
        <end position="416"/>
    </location>
</feature>
<evidence type="ECO:0000259" key="8">
    <source>
        <dbReference type="Pfam" id="PF11765"/>
    </source>
</evidence>
<name>C5MG73_CANTT</name>
<evidence type="ECO:0000256" key="1">
    <source>
        <dbReference type="ARBA" id="ARBA00004191"/>
    </source>
</evidence>
<dbReference type="STRING" id="294747.C5MG73"/>
<feature type="compositionally biased region" description="Low complexity" evidence="6">
    <location>
        <begin position="437"/>
        <end position="455"/>
    </location>
</feature>